<dbReference type="Pfam" id="PF04410">
    <property type="entry name" value="Gar1"/>
    <property type="match status" value="1"/>
</dbReference>
<dbReference type="SUPFAM" id="SSF50447">
    <property type="entry name" value="Translation proteins"/>
    <property type="match status" value="1"/>
</dbReference>
<feature type="region of interest" description="Disordered" evidence="10">
    <location>
        <begin position="1"/>
        <end position="260"/>
    </location>
</feature>
<keyword evidence="6" id="KW-0597">Phosphoprotein</keyword>
<accession>A0A6A6QUC5</accession>
<evidence type="ECO:0000256" key="4">
    <source>
        <dbReference type="ARBA" id="ARBA00022517"/>
    </source>
</evidence>
<dbReference type="InterPro" id="IPR007504">
    <property type="entry name" value="H/ACA_rnp_Gar1/Naf1"/>
</dbReference>
<evidence type="ECO:0000256" key="9">
    <source>
        <dbReference type="ARBA" id="ARBA00076743"/>
    </source>
</evidence>
<evidence type="ECO:0000256" key="2">
    <source>
        <dbReference type="ARBA" id="ARBA00009801"/>
    </source>
</evidence>
<dbReference type="Proteomes" id="UP000799750">
    <property type="component" value="Unassembled WGS sequence"/>
</dbReference>
<feature type="compositionally biased region" description="Basic and acidic residues" evidence="10">
    <location>
        <begin position="205"/>
        <end position="217"/>
    </location>
</feature>
<dbReference type="AlphaFoldDB" id="A0A6A6QUC5"/>
<comment type="similarity">
    <text evidence="2">Belongs to the NAF1 family.</text>
</comment>
<evidence type="ECO:0000256" key="1">
    <source>
        <dbReference type="ARBA" id="ARBA00004123"/>
    </source>
</evidence>
<name>A0A6A6QUC5_9PEZI</name>
<dbReference type="GO" id="GO:0000493">
    <property type="term" value="P:box H/ACA snoRNP assembly"/>
    <property type="evidence" value="ECO:0007669"/>
    <property type="project" value="InterPro"/>
</dbReference>
<feature type="compositionally biased region" description="Basic and acidic residues" evidence="10">
    <location>
        <begin position="21"/>
        <end position="32"/>
    </location>
</feature>
<feature type="compositionally biased region" description="Low complexity" evidence="10">
    <location>
        <begin position="83"/>
        <end position="94"/>
    </location>
</feature>
<reference evidence="11" key="1">
    <citation type="journal article" date="2020" name="Stud. Mycol.">
        <title>101 Dothideomycetes genomes: a test case for predicting lifestyles and emergence of pathogens.</title>
        <authorList>
            <person name="Haridas S."/>
            <person name="Albert R."/>
            <person name="Binder M."/>
            <person name="Bloem J."/>
            <person name="Labutti K."/>
            <person name="Salamov A."/>
            <person name="Andreopoulos B."/>
            <person name="Baker S."/>
            <person name="Barry K."/>
            <person name="Bills G."/>
            <person name="Bluhm B."/>
            <person name="Cannon C."/>
            <person name="Castanera R."/>
            <person name="Culley D."/>
            <person name="Daum C."/>
            <person name="Ezra D."/>
            <person name="Gonzalez J."/>
            <person name="Henrissat B."/>
            <person name="Kuo A."/>
            <person name="Liang C."/>
            <person name="Lipzen A."/>
            <person name="Lutzoni F."/>
            <person name="Magnuson J."/>
            <person name="Mondo S."/>
            <person name="Nolan M."/>
            <person name="Ohm R."/>
            <person name="Pangilinan J."/>
            <person name="Park H.-J."/>
            <person name="Ramirez L."/>
            <person name="Alfaro M."/>
            <person name="Sun H."/>
            <person name="Tritt A."/>
            <person name="Yoshinaga Y."/>
            <person name="Zwiers L.-H."/>
            <person name="Turgeon B."/>
            <person name="Goodwin S."/>
            <person name="Spatafora J."/>
            <person name="Crous P."/>
            <person name="Grigoriev I."/>
        </authorList>
    </citation>
    <scope>NUCLEOTIDE SEQUENCE</scope>
    <source>
        <strain evidence="11">CBS 269.34</strain>
    </source>
</reference>
<feature type="compositionally biased region" description="Basic and acidic residues" evidence="10">
    <location>
        <begin position="1"/>
        <end position="11"/>
    </location>
</feature>
<evidence type="ECO:0000256" key="3">
    <source>
        <dbReference type="ARBA" id="ARBA00021438"/>
    </source>
</evidence>
<dbReference type="GO" id="GO:0005732">
    <property type="term" value="C:sno(s)RNA-containing ribonucleoprotein complex"/>
    <property type="evidence" value="ECO:0007669"/>
    <property type="project" value="InterPro"/>
</dbReference>
<keyword evidence="4" id="KW-0690">Ribosome biogenesis</keyword>
<organism evidence="11 12">
    <name type="scientific">Lophium mytilinum</name>
    <dbReference type="NCBI Taxonomy" id="390894"/>
    <lineage>
        <taxon>Eukaryota</taxon>
        <taxon>Fungi</taxon>
        <taxon>Dikarya</taxon>
        <taxon>Ascomycota</taxon>
        <taxon>Pezizomycotina</taxon>
        <taxon>Dothideomycetes</taxon>
        <taxon>Pleosporomycetidae</taxon>
        <taxon>Mytilinidiales</taxon>
        <taxon>Mytilinidiaceae</taxon>
        <taxon>Lophium</taxon>
    </lineage>
</organism>
<dbReference type="PANTHER" id="PTHR31633">
    <property type="entry name" value="H/ACA RIBONUCLEOPROTEIN COMPLEX NON-CORE SUBUNIT NAF1"/>
    <property type="match status" value="1"/>
</dbReference>
<proteinExistence type="inferred from homology"/>
<protein>
    <recommendedName>
        <fullName evidence="3">H/ACA ribonucleoprotein complex non-core subunit NAF1</fullName>
    </recommendedName>
    <alternativeName>
        <fullName evidence="9">Nuclear assembly factor 1</fullName>
    </alternativeName>
</protein>
<gene>
    <name evidence="11" type="ORF">BU16DRAFT_527332</name>
</gene>
<feature type="compositionally biased region" description="Polar residues" evidence="10">
    <location>
        <begin position="174"/>
        <end position="202"/>
    </location>
</feature>
<dbReference type="InterPro" id="IPR009000">
    <property type="entry name" value="Transl_B-barrel_sf"/>
</dbReference>
<dbReference type="OrthoDB" id="21550at2759"/>
<dbReference type="EMBL" id="MU004189">
    <property type="protein sequence ID" value="KAF2495530.1"/>
    <property type="molecule type" value="Genomic_DNA"/>
</dbReference>
<dbReference type="GO" id="GO:0005634">
    <property type="term" value="C:nucleus"/>
    <property type="evidence" value="ECO:0007669"/>
    <property type="project" value="UniProtKB-SubCell"/>
</dbReference>
<evidence type="ECO:0000256" key="10">
    <source>
        <dbReference type="SAM" id="MobiDB-lite"/>
    </source>
</evidence>
<feature type="compositionally biased region" description="Acidic residues" evidence="10">
    <location>
        <begin position="227"/>
        <end position="259"/>
    </location>
</feature>
<dbReference type="GO" id="GO:0006364">
    <property type="term" value="P:rRNA processing"/>
    <property type="evidence" value="ECO:0007669"/>
    <property type="project" value="UniProtKB-KW"/>
</dbReference>
<keyword evidence="12" id="KW-1185">Reference proteome</keyword>
<dbReference type="InterPro" id="IPR038664">
    <property type="entry name" value="Gar1/Naf1_Cbf5-bd_sf"/>
</dbReference>
<evidence type="ECO:0000313" key="11">
    <source>
        <dbReference type="EMBL" id="KAF2495530.1"/>
    </source>
</evidence>
<evidence type="ECO:0000256" key="8">
    <source>
        <dbReference type="ARBA" id="ARBA00023242"/>
    </source>
</evidence>
<dbReference type="Gene3D" id="2.40.10.230">
    <property type="entry name" value="Probable tRNA pseudouridine synthase domain"/>
    <property type="match status" value="1"/>
</dbReference>
<evidence type="ECO:0000256" key="7">
    <source>
        <dbReference type="ARBA" id="ARBA00022884"/>
    </source>
</evidence>
<feature type="compositionally biased region" description="Polar residues" evidence="10">
    <location>
        <begin position="66"/>
        <end position="81"/>
    </location>
</feature>
<comment type="subcellular location">
    <subcellularLocation>
        <location evidence="1">Nucleus</location>
    </subcellularLocation>
</comment>
<evidence type="ECO:0000256" key="6">
    <source>
        <dbReference type="ARBA" id="ARBA00022553"/>
    </source>
</evidence>
<evidence type="ECO:0000256" key="5">
    <source>
        <dbReference type="ARBA" id="ARBA00022552"/>
    </source>
</evidence>
<dbReference type="GO" id="GO:0003723">
    <property type="term" value="F:RNA binding"/>
    <property type="evidence" value="ECO:0007669"/>
    <property type="project" value="UniProtKB-KW"/>
</dbReference>
<feature type="compositionally biased region" description="Basic and acidic residues" evidence="10">
    <location>
        <begin position="435"/>
        <end position="455"/>
    </location>
</feature>
<keyword evidence="8" id="KW-0539">Nucleus</keyword>
<dbReference type="FunFam" id="2.40.10.230:FF:000002">
    <property type="entry name" value="H/ACA ribonucleoprotein complex non-core subunit NAF1"/>
    <property type="match status" value="1"/>
</dbReference>
<dbReference type="GO" id="GO:0001522">
    <property type="term" value="P:pseudouridine synthesis"/>
    <property type="evidence" value="ECO:0007669"/>
    <property type="project" value="InterPro"/>
</dbReference>
<keyword evidence="5" id="KW-0698">rRNA processing</keyword>
<feature type="compositionally biased region" description="Acidic residues" evidence="10">
    <location>
        <begin position="410"/>
        <end position="422"/>
    </location>
</feature>
<evidence type="ECO:0000313" key="12">
    <source>
        <dbReference type="Proteomes" id="UP000799750"/>
    </source>
</evidence>
<feature type="region of interest" description="Disordered" evidence="10">
    <location>
        <begin position="408"/>
        <end position="477"/>
    </location>
</feature>
<sequence length="589" mass="63636">MADGSYMHDADALAQPPAKRARFDGPSREPFERPVTPVDDTDDEDLYGETPVKPSSPLRSLDEDPTSATSLPSSEPLTSATKLALPGLGLLSSAVQQDPGVPELPQANGTTQETPPDDQQHGDYMTGLLQELDSDSPQTAPIPPSVSHAAGTSPKPSPPKTDPKSPESGELPSSADNTAQSTTLSPQAGHVASSQKDTQGITNEGEFRQAAEANKDDENAEWQLDSSADDSSSDSSSDDSSDSSSDEEGEVEDTTLDPEEQARILMENDVDEEPATAEVLRTKNEAEEQYKKPDIAITESMKITELGNVENVVDNLIVIKANISGEYQVLESGSLLCLGDRSVVGVVADTMGRVHAPLYSVGFPDPADIATLGVAKGTTIFYVDDHSTFVFTKPLKAIKGTDASNVHDEETNDVEFSDDEAEAEYKRGLKRAKQARADSRRDAEPEQGRPVRRDSPPANPIAVQQHQGGGLNYSDEEEDMGMYKPLTRPDHFEDIVGAGAPIEDRSHVRRNGPGRMNRGMYGPGTSTGVLWCQFFFGATGGVLNTTRIAIQHLPRPCREPSLTRPGISIELFFERIDLVSWLRSNWHSK</sequence>
<dbReference type="PANTHER" id="PTHR31633:SF1">
    <property type="entry name" value="H_ACA RIBONUCLEOPROTEIN COMPLEX NON-CORE SUBUNIT NAF1"/>
    <property type="match status" value="1"/>
</dbReference>
<keyword evidence="7" id="KW-0694">RNA-binding</keyword>
<dbReference type="InterPro" id="IPR040309">
    <property type="entry name" value="Naf1"/>
</dbReference>